<name>A0A1I5AFF6_9FLAO</name>
<dbReference type="EMBL" id="FOUT01000039">
    <property type="protein sequence ID" value="SFN61173.1"/>
    <property type="molecule type" value="Genomic_DNA"/>
</dbReference>
<dbReference type="AlphaFoldDB" id="A0A1I5AFF6"/>
<proteinExistence type="predicted"/>
<accession>A0A1I5AFF6</accession>
<evidence type="ECO:0000313" key="1">
    <source>
        <dbReference type="EMBL" id="SFN61173.1"/>
    </source>
</evidence>
<feature type="non-terminal residue" evidence="1">
    <location>
        <position position="1"/>
    </location>
</feature>
<dbReference type="Proteomes" id="UP000182961">
    <property type="component" value="Unassembled WGS sequence"/>
</dbReference>
<sequence length="51" mass="5629">TDELWCFSNVSLHTLTHATSDLGNWFNGKIGSYLEVLANPKINANLGPNRV</sequence>
<organism evidence="1 2">
    <name type="scientific">Flavobacterium succinicans</name>
    <dbReference type="NCBI Taxonomy" id="29536"/>
    <lineage>
        <taxon>Bacteria</taxon>
        <taxon>Pseudomonadati</taxon>
        <taxon>Bacteroidota</taxon>
        <taxon>Flavobacteriia</taxon>
        <taxon>Flavobacteriales</taxon>
        <taxon>Flavobacteriaceae</taxon>
        <taxon>Flavobacterium</taxon>
    </lineage>
</organism>
<keyword evidence="2" id="KW-1185">Reference proteome</keyword>
<reference evidence="2" key="1">
    <citation type="submission" date="2016-10" db="EMBL/GenBank/DDBJ databases">
        <authorList>
            <person name="Varghese N."/>
            <person name="Submissions S."/>
        </authorList>
    </citation>
    <scope>NUCLEOTIDE SEQUENCE [LARGE SCALE GENOMIC DNA]</scope>
    <source>
        <strain evidence="2">DSM 4002</strain>
    </source>
</reference>
<gene>
    <name evidence="1" type="ORF">SAMN05444143_1393</name>
</gene>
<evidence type="ECO:0000313" key="2">
    <source>
        <dbReference type="Proteomes" id="UP000182961"/>
    </source>
</evidence>
<protein>
    <submittedName>
        <fullName evidence="1">Uncharacterized protein</fullName>
    </submittedName>
</protein>